<feature type="region of interest" description="Disordered" evidence="1">
    <location>
        <begin position="1"/>
        <end position="94"/>
    </location>
</feature>
<accession>A0AAV7SZJ3</accession>
<gene>
    <name evidence="2" type="ORF">NDU88_001114</name>
</gene>
<reference evidence="2" key="1">
    <citation type="journal article" date="2022" name="bioRxiv">
        <title>Sequencing and chromosome-scale assembly of the giantPleurodeles waltlgenome.</title>
        <authorList>
            <person name="Brown T."/>
            <person name="Elewa A."/>
            <person name="Iarovenko S."/>
            <person name="Subramanian E."/>
            <person name="Araus A.J."/>
            <person name="Petzold A."/>
            <person name="Susuki M."/>
            <person name="Suzuki K.-i.T."/>
            <person name="Hayashi T."/>
            <person name="Toyoda A."/>
            <person name="Oliveira C."/>
            <person name="Osipova E."/>
            <person name="Leigh N.D."/>
            <person name="Simon A."/>
            <person name="Yun M.H."/>
        </authorList>
    </citation>
    <scope>NUCLEOTIDE SEQUENCE</scope>
    <source>
        <strain evidence="2">20211129_DDA</strain>
        <tissue evidence="2">Liver</tissue>
    </source>
</reference>
<feature type="compositionally biased region" description="Polar residues" evidence="1">
    <location>
        <begin position="56"/>
        <end position="69"/>
    </location>
</feature>
<organism evidence="2 3">
    <name type="scientific">Pleurodeles waltl</name>
    <name type="common">Iberian ribbed newt</name>
    <dbReference type="NCBI Taxonomy" id="8319"/>
    <lineage>
        <taxon>Eukaryota</taxon>
        <taxon>Metazoa</taxon>
        <taxon>Chordata</taxon>
        <taxon>Craniata</taxon>
        <taxon>Vertebrata</taxon>
        <taxon>Euteleostomi</taxon>
        <taxon>Amphibia</taxon>
        <taxon>Batrachia</taxon>
        <taxon>Caudata</taxon>
        <taxon>Salamandroidea</taxon>
        <taxon>Salamandridae</taxon>
        <taxon>Pleurodelinae</taxon>
        <taxon>Pleurodeles</taxon>
    </lineage>
</organism>
<dbReference type="EMBL" id="JANPWB010000007">
    <property type="protein sequence ID" value="KAJ1169208.1"/>
    <property type="molecule type" value="Genomic_DNA"/>
</dbReference>
<proteinExistence type="predicted"/>
<keyword evidence="3" id="KW-1185">Reference proteome</keyword>
<evidence type="ECO:0000313" key="2">
    <source>
        <dbReference type="EMBL" id="KAJ1169208.1"/>
    </source>
</evidence>
<feature type="compositionally biased region" description="Acidic residues" evidence="1">
    <location>
        <begin position="13"/>
        <end position="27"/>
    </location>
</feature>
<feature type="compositionally biased region" description="Basic and acidic residues" evidence="1">
    <location>
        <begin position="70"/>
        <end position="79"/>
    </location>
</feature>
<protein>
    <submittedName>
        <fullName evidence="2">Uncharacterized protein</fullName>
    </submittedName>
</protein>
<sequence length="103" mass="11741">MCLTNGDHTGDSGGEEEEEKREDGVEEEDKRKESKGEDGAETDDKKEDGKRDQRETAQNTDFTAEQDATTQKERRRWVEKPVTSLGGRGSQRYRTAYVVQFPI</sequence>
<name>A0AAV7SZJ3_PLEWA</name>
<evidence type="ECO:0000256" key="1">
    <source>
        <dbReference type="SAM" id="MobiDB-lite"/>
    </source>
</evidence>
<comment type="caution">
    <text evidence="2">The sequence shown here is derived from an EMBL/GenBank/DDBJ whole genome shotgun (WGS) entry which is preliminary data.</text>
</comment>
<evidence type="ECO:0000313" key="3">
    <source>
        <dbReference type="Proteomes" id="UP001066276"/>
    </source>
</evidence>
<dbReference type="AlphaFoldDB" id="A0AAV7SZJ3"/>
<dbReference type="Proteomes" id="UP001066276">
    <property type="component" value="Chromosome 4_1"/>
</dbReference>
<feature type="compositionally biased region" description="Basic and acidic residues" evidence="1">
    <location>
        <begin position="28"/>
        <end position="55"/>
    </location>
</feature>